<evidence type="ECO:0008006" key="16">
    <source>
        <dbReference type="Google" id="ProtNLM"/>
    </source>
</evidence>
<keyword evidence="12" id="KW-0807">Transducer</keyword>
<evidence type="ECO:0000256" key="5">
    <source>
        <dbReference type="ARBA" id="ARBA00022725"/>
    </source>
</evidence>
<evidence type="ECO:0000256" key="11">
    <source>
        <dbReference type="ARBA" id="ARBA00023180"/>
    </source>
</evidence>
<sequence length="317" mass="35614">GHPPNNHGGMGHGSLHTNCKSIKVLLVLGEGRIPLFVATLLCYCLIWVTNVTIIVTIIMDRNLHEPMYIFICNLCINGLIYTAGFYPKFLIDLLSSAHVISKAGCLLQGYVIHGFLGVDCSVLLLMAFDRYVAICRPLGYHSIMTRQRVSVFIFFAWFIPLKLIAIGSITTSTARLCGSHIPKIYCINYLVNRIACAPSIAAVAVPAFNYTFYVCHVLAIVWSYVHIIKTCTHSKENRVKFMSTCLPHLICLIIFFGSLCFDLLYVRFGSVLVSDSVKNFMAIEFIIVPPLSNPLIYGLKLTKIRNRLWQSFRLNPK</sequence>
<evidence type="ECO:0000256" key="10">
    <source>
        <dbReference type="ARBA" id="ARBA00023170"/>
    </source>
</evidence>
<feature type="transmembrane region" description="Helical" evidence="13">
    <location>
        <begin position="149"/>
        <end position="169"/>
    </location>
</feature>
<evidence type="ECO:0000256" key="9">
    <source>
        <dbReference type="ARBA" id="ARBA00023157"/>
    </source>
</evidence>
<feature type="transmembrane region" description="Helical" evidence="13">
    <location>
        <begin position="210"/>
        <end position="228"/>
    </location>
</feature>
<keyword evidence="3" id="KW-0716">Sensory transduction</keyword>
<dbReference type="Pfam" id="PF13853">
    <property type="entry name" value="7tm_4"/>
    <property type="match status" value="1"/>
</dbReference>
<keyword evidence="5" id="KW-0552">Olfaction</keyword>
<organism evidence="14 15">
    <name type="scientific">Neogobius melanostomus</name>
    <name type="common">round goby</name>
    <dbReference type="NCBI Taxonomy" id="47308"/>
    <lineage>
        <taxon>Eukaryota</taxon>
        <taxon>Metazoa</taxon>
        <taxon>Chordata</taxon>
        <taxon>Craniata</taxon>
        <taxon>Vertebrata</taxon>
        <taxon>Euteleostomi</taxon>
        <taxon>Actinopterygii</taxon>
        <taxon>Neopterygii</taxon>
        <taxon>Teleostei</taxon>
        <taxon>Neoteleostei</taxon>
        <taxon>Acanthomorphata</taxon>
        <taxon>Gobiaria</taxon>
        <taxon>Gobiiformes</taxon>
        <taxon>Gobioidei</taxon>
        <taxon>Gobiidae</taxon>
        <taxon>Benthophilinae</taxon>
        <taxon>Neogobiini</taxon>
        <taxon>Neogobius</taxon>
    </lineage>
</organism>
<evidence type="ECO:0000256" key="12">
    <source>
        <dbReference type="ARBA" id="ARBA00023224"/>
    </source>
</evidence>
<dbReference type="SUPFAM" id="SSF81321">
    <property type="entry name" value="Family A G protein-coupled receptor-like"/>
    <property type="match status" value="1"/>
</dbReference>
<dbReference type="InterPro" id="IPR052921">
    <property type="entry name" value="GPCR1_Superfamily_Member"/>
</dbReference>
<dbReference type="GO" id="GO:0004930">
    <property type="term" value="F:G protein-coupled receptor activity"/>
    <property type="evidence" value="ECO:0007669"/>
    <property type="project" value="UniProtKB-KW"/>
</dbReference>
<reference evidence="14" key="1">
    <citation type="submission" date="2025-08" db="UniProtKB">
        <authorList>
            <consortium name="Ensembl"/>
        </authorList>
    </citation>
    <scope>IDENTIFICATION</scope>
</reference>
<dbReference type="PROSITE" id="PS00237">
    <property type="entry name" value="G_PROTEIN_RECEP_F1_1"/>
    <property type="match status" value="1"/>
</dbReference>
<dbReference type="Gene3D" id="1.20.1070.10">
    <property type="entry name" value="Rhodopsin 7-helix transmembrane proteins"/>
    <property type="match status" value="1"/>
</dbReference>
<dbReference type="InterPro" id="IPR000725">
    <property type="entry name" value="Olfact_rcpt"/>
</dbReference>
<name>A0A8C6TZL8_9GOBI</name>
<evidence type="ECO:0000313" key="14">
    <source>
        <dbReference type="Ensembl" id="ENSNMLP00000026470.1"/>
    </source>
</evidence>
<evidence type="ECO:0000313" key="15">
    <source>
        <dbReference type="Proteomes" id="UP000694523"/>
    </source>
</evidence>
<feature type="transmembrane region" description="Helical" evidence="13">
    <location>
        <begin position="33"/>
        <end position="55"/>
    </location>
</feature>
<dbReference type="PANTHER" id="PTHR26451">
    <property type="entry name" value="G_PROTEIN_RECEP_F1_2 DOMAIN-CONTAINING PROTEIN"/>
    <property type="match status" value="1"/>
</dbReference>
<evidence type="ECO:0000256" key="13">
    <source>
        <dbReference type="SAM" id="Phobius"/>
    </source>
</evidence>
<keyword evidence="6 13" id="KW-1133">Transmembrane helix</keyword>
<evidence type="ECO:0000256" key="4">
    <source>
        <dbReference type="ARBA" id="ARBA00022692"/>
    </source>
</evidence>
<dbReference type="InterPro" id="IPR000276">
    <property type="entry name" value="GPCR_Rhodpsn"/>
</dbReference>
<feature type="transmembrane region" description="Helical" evidence="13">
    <location>
        <begin position="280"/>
        <end position="299"/>
    </location>
</feature>
<evidence type="ECO:0000256" key="6">
    <source>
        <dbReference type="ARBA" id="ARBA00022989"/>
    </source>
</evidence>
<keyword evidence="2" id="KW-1003">Cell membrane</keyword>
<keyword evidence="11" id="KW-0325">Glycoprotein</keyword>
<comment type="subcellular location">
    <subcellularLocation>
        <location evidence="1">Cell membrane</location>
        <topology evidence="1">Multi-pass membrane protein</topology>
    </subcellularLocation>
</comment>
<keyword evidence="10" id="KW-0675">Receptor</keyword>
<dbReference type="FunFam" id="1.20.1070.10:FF:000024">
    <property type="entry name" value="Olfactory receptor"/>
    <property type="match status" value="1"/>
</dbReference>
<dbReference type="PANTHER" id="PTHR26451:SF871">
    <property type="entry name" value="ODORANT RECEPTOR-RELATED"/>
    <property type="match status" value="1"/>
</dbReference>
<accession>A0A8C6TZL8</accession>
<proteinExistence type="predicted"/>
<keyword evidence="9" id="KW-1015">Disulfide bond</keyword>
<dbReference type="PRINTS" id="PR00245">
    <property type="entry name" value="OLFACTORYR"/>
</dbReference>
<evidence type="ECO:0000256" key="3">
    <source>
        <dbReference type="ARBA" id="ARBA00022606"/>
    </source>
</evidence>
<dbReference type="AlphaFoldDB" id="A0A8C6TZL8"/>
<feature type="transmembrane region" description="Helical" evidence="13">
    <location>
        <begin position="249"/>
        <end position="268"/>
    </location>
</feature>
<feature type="transmembrane region" description="Helical" evidence="13">
    <location>
        <begin position="67"/>
        <end position="86"/>
    </location>
</feature>
<evidence type="ECO:0000256" key="2">
    <source>
        <dbReference type="ARBA" id="ARBA00022475"/>
    </source>
</evidence>
<evidence type="ECO:0000256" key="1">
    <source>
        <dbReference type="ARBA" id="ARBA00004651"/>
    </source>
</evidence>
<protein>
    <recommendedName>
        <fullName evidence="16">Olfactory receptor</fullName>
    </recommendedName>
</protein>
<dbReference type="GO" id="GO:0004984">
    <property type="term" value="F:olfactory receptor activity"/>
    <property type="evidence" value="ECO:0007669"/>
    <property type="project" value="InterPro"/>
</dbReference>
<keyword evidence="7" id="KW-0297">G-protein coupled receptor</keyword>
<evidence type="ECO:0000256" key="7">
    <source>
        <dbReference type="ARBA" id="ARBA00023040"/>
    </source>
</evidence>
<feature type="transmembrane region" description="Helical" evidence="13">
    <location>
        <begin position="106"/>
        <end position="128"/>
    </location>
</feature>
<dbReference type="GO" id="GO:0005886">
    <property type="term" value="C:plasma membrane"/>
    <property type="evidence" value="ECO:0007669"/>
    <property type="project" value="UniProtKB-SubCell"/>
</dbReference>
<keyword evidence="15" id="KW-1185">Reference proteome</keyword>
<keyword evidence="4 13" id="KW-0812">Transmembrane</keyword>
<reference evidence="14" key="2">
    <citation type="submission" date="2025-09" db="UniProtKB">
        <authorList>
            <consortium name="Ensembl"/>
        </authorList>
    </citation>
    <scope>IDENTIFICATION</scope>
</reference>
<keyword evidence="8 13" id="KW-0472">Membrane</keyword>
<dbReference type="GO" id="GO:0005549">
    <property type="term" value="F:odorant binding"/>
    <property type="evidence" value="ECO:0007669"/>
    <property type="project" value="TreeGrafter"/>
</dbReference>
<dbReference type="Ensembl" id="ENSNMLT00000029585.1">
    <property type="protein sequence ID" value="ENSNMLP00000026470.1"/>
    <property type="gene ID" value="ENSNMLG00000016887.1"/>
</dbReference>
<dbReference type="Proteomes" id="UP000694523">
    <property type="component" value="Unplaced"/>
</dbReference>
<evidence type="ECO:0000256" key="8">
    <source>
        <dbReference type="ARBA" id="ARBA00023136"/>
    </source>
</evidence>